<geneLocation type="nucleomorph" evidence="6"/>
<evidence type="ECO:0000313" key="6">
    <source>
        <dbReference type="EMBL" id="BAS01958.1"/>
    </source>
</evidence>
<dbReference type="InterPro" id="IPR016487">
    <property type="entry name" value="Lsm6/sSmF"/>
</dbReference>
<dbReference type="GO" id="GO:0003723">
    <property type="term" value="F:RNA binding"/>
    <property type="evidence" value="ECO:0007669"/>
    <property type="project" value="UniProtKB-UniRule"/>
</dbReference>
<proteinExistence type="inferred from homology"/>
<protein>
    <submittedName>
        <fullName evidence="6">mRNA splicing factor snRNP-F</fullName>
    </submittedName>
</protein>
<dbReference type="SUPFAM" id="SSF50182">
    <property type="entry name" value="Sm-like ribonucleoproteins"/>
    <property type="match status" value="1"/>
</dbReference>
<dbReference type="AlphaFoldDB" id="A0A0H5BIT6"/>
<keyword evidence="4" id="KW-0507">mRNA processing</keyword>
<keyword evidence="2 4" id="KW-0508">mRNA splicing</keyword>
<dbReference type="GO" id="GO:0034715">
    <property type="term" value="C:pICln-Sm protein complex"/>
    <property type="evidence" value="ECO:0007669"/>
    <property type="project" value="TreeGrafter"/>
</dbReference>
<dbReference type="PANTHER" id="PTHR11021">
    <property type="entry name" value="SMALL NUCLEAR RIBONUCLEOPROTEIN F SNRNP-F"/>
    <property type="match status" value="1"/>
</dbReference>
<keyword evidence="3 4" id="KW-0687">Ribonucleoprotein</keyword>
<dbReference type="PANTHER" id="PTHR11021:SF0">
    <property type="entry name" value="SMALL NUCLEAR RIBONUCLEOPROTEIN F"/>
    <property type="match status" value="1"/>
</dbReference>
<keyword evidence="4" id="KW-0694">RNA-binding</keyword>
<name>A0A0H5BIT6_9EUKA</name>
<dbReference type="GO" id="GO:0000398">
    <property type="term" value="P:mRNA splicing, via spliceosome"/>
    <property type="evidence" value="ECO:0007669"/>
    <property type="project" value="InterPro"/>
</dbReference>
<evidence type="ECO:0000256" key="2">
    <source>
        <dbReference type="ARBA" id="ARBA00023187"/>
    </source>
</evidence>
<dbReference type="EMBL" id="AB996604">
    <property type="protein sequence ID" value="BAS01958.1"/>
    <property type="molecule type" value="Genomic_DNA"/>
</dbReference>
<keyword evidence="1 4" id="KW-0747">Spliceosome</keyword>
<dbReference type="InterPro" id="IPR010920">
    <property type="entry name" value="LSM_dom_sf"/>
</dbReference>
<gene>
    <name evidence="6" type="primary">snRNP-F</name>
</gene>
<keyword evidence="6" id="KW-0542">Nucleomorph</keyword>
<evidence type="ECO:0000256" key="3">
    <source>
        <dbReference type="ARBA" id="ARBA00023274"/>
    </source>
</evidence>
<dbReference type="GO" id="GO:0071013">
    <property type="term" value="C:catalytic step 2 spliceosome"/>
    <property type="evidence" value="ECO:0007669"/>
    <property type="project" value="TreeGrafter"/>
</dbReference>
<feature type="domain" description="Sm" evidence="5">
    <location>
        <begin position="9"/>
        <end position="81"/>
    </location>
</feature>
<sequence>MKKYCNPLPLLKDLIGESLKVKLKIKTLFYKGNPNLLGYLVTIDKWINIQLTETDEVIKSKISVPLGDIFIKCSSIFLIYSEERKV</sequence>
<dbReference type="GO" id="GO:0005685">
    <property type="term" value="C:U1 snRNP"/>
    <property type="evidence" value="ECO:0007669"/>
    <property type="project" value="TreeGrafter"/>
</dbReference>
<comment type="similarity">
    <text evidence="4">Belongs to the snRNP Sm proteins family. SmF/LSm6 subfamily.</text>
</comment>
<evidence type="ECO:0000256" key="1">
    <source>
        <dbReference type="ARBA" id="ARBA00022728"/>
    </source>
</evidence>
<comment type="subcellular location">
    <subcellularLocation>
        <location evidence="4">Nucleus</location>
    </subcellularLocation>
</comment>
<evidence type="ECO:0000259" key="5">
    <source>
        <dbReference type="SMART" id="SM00651"/>
    </source>
</evidence>
<reference evidence="6" key="1">
    <citation type="journal article" date="2015" name="Genome Biol. Evol.">
        <title>Nucleomorph Genome Sequences of Two Chlorarachniophytes, Amorphochlora amoebiformis and Lotharella vacuolata.</title>
        <authorList>
            <person name="Suzuki S."/>
            <person name="Shirato S."/>
            <person name="Hirakawa Y."/>
            <person name="Ishida K."/>
        </authorList>
    </citation>
    <scope>NUCLEOTIDE SEQUENCE</scope>
    <source>
        <strain evidence="6">CCMP2058</strain>
    </source>
</reference>
<dbReference type="SMART" id="SM00651">
    <property type="entry name" value="Sm"/>
    <property type="match status" value="1"/>
</dbReference>
<dbReference type="Pfam" id="PF01423">
    <property type="entry name" value="LSM"/>
    <property type="match status" value="1"/>
</dbReference>
<dbReference type="Gene3D" id="2.30.30.100">
    <property type="match status" value="1"/>
</dbReference>
<dbReference type="InterPro" id="IPR001163">
    <property type="entry name" value="Sm_dom_euk/arc"/>
</dbReference>
<accession>A0A0H5BIT6</accession>
<evidence type="ECO:0000256" key="4">
    <source>
        <dbReference type="PIRNR" id="PIRNR006609"/>
    </source>
</evidence>
<organism evidence="6">
    <name type="scientific">Amorphochlora amoebiformis</name>
    <dbReference type="NCBI Taxonomy" id="1561963"/>
    <lineage>
        <taxon>Eukaryota</taxon>
        <taxon>Sar</taxon>
        <taxon>Rhizaria</taxon>
        <taxon>Cercozoa</taxon>
        <taxon>Chlorarachniophyceae</taxon>
        <taxon>Amorphochlora</taxon>
    </lineage>
</organism>
<keyword evidence="4" id="KW-0539">Nucleus</keyword>